<protein>
    <submittedName>
        <fullName evidence="2">Mfa1 family fimbria major subunit</fullName>
    </submittedName>
</protein>
<evidence type="ECO:0000313" key="2">
    <source>
        <dbReference type="EMBL" id="UWN64819.1"/>
    </source>
</evidence>
<dbReference type="EMBL" id="CP102252">
    <property type="protein sequence ID" value="UWN64819.1"/>
    <property type="molecule type" value="Genomic_DNA"/>
</dbReference>
<feature type="domain" description="Minor fimbrium subunit Mfa1 C-terminal" evidence="1">
    <location>
        <begin position="473"/>
        <end position="563"/>
    </location>
</feature>
<dbReference type="Gene3D" id="2.60.40.2580">
    <property type="match status" value="1"/>
</dbReference>
<proteinExistence type="predicted"/>
<gene>
    <name evidence="2" type="ORF">NQ519_13880</name>
</gene>
<accession>A0ABY5V721</accession>
<dbReference type="Gene3D" id="1.10.20.150">
    <property type="match status" value="1"/>
</dbReference>
<dbReference type="NCBIfam" id="NF038041">
    <property type="entry name" value="fim_Mfa1_fam"/>
    <property type="match status" value="1"/>
</dbReference>
<reference evidence="2" key="1">
    <citation type="journal article" date="2022" name="Cell">
        <title>Design, construction, and in vivo augmentation of a complex gut microbiome.</title>
        <authorList>
            <person name="Cheng A.G."/>
            <person name="Ho P.Y."/>
            <person name="Aranda-Diaz A."/>
            <person name="Jain S."/>
            <person name="Yu F.B."/>
            <person name="Meng X."/>
            <person name="Wang M."/>
            <person name="Iakiviak M."/>
            <person name="Nagashima K."/>
            <person name="Zhao A."/>
            <person name="Murugkar P."/>
            <person name="Patil A."/>
            <person name="Atabakhsh K."/>
            <person name="Weakley A."/>
            <person name="Yan J."/>
            <person name="Brumbaugh A.R."/>
            <person name="Higginbottom S."/>
            <person name="Dimas A."/>
            <person name="Shiver A.L."/>
            <person name="Deutschbauer A."/>
            <person name="Neff N."/>
            <person name="Sonnenburg J.L."/>
            <person name="Huang K.C."/>
            <person name="Fischbach M.A."/>
        </authorList>
    </citation>
    <scope>NUCLEOTIDE SEQUENCE</scope>
    <source>
        <strain evidence="2">JC50</strain>
    </source>
</reference>
<sequence length="567" mass="62766">MNRIFWGTLVCAALCACSKDHPADNGKPVFLGDEAYLNVNIADASSLTRATSGDSDFESSKDEHNVTDADFYFYDDNGVFVTQAKAWNNGEENPTPNENIEYFGNSIIVLKGLTQKNFPKYLVTVLNAPTGFEPGITLEEMQEKLSGGIQTTGKDFIMSTSSYVHADGRHFVTEVEEKYFKPEPVPDPLPEEVVQIYVERLAVKVTVKVDETQLKPVEGHPDTYTLRTTVAGNPNEGTEIGATDLYVKFLGWGLNATTKDSRMMKKIDATSWSDTKLGFKWNISELFRSYWGESYNYGKTDGAYGTAEAKYVNYIPVAQATIAMGASGYCAENTNSSAIVSDNNPSAITSVLLQAQLMADPDGTGELNLIRYNGLLYKESQYLDHVLDVLQKKGDLNVYYESAENTLTQIDKEYVELASNGDGTVYVKMKTTDTPLYKQITNESGDPDKEEITDMTDVNKTLKDFNAGTPATAYRGGLMYYNIRIEHLNNSAETTEEGKTVIPEAKYGVVRNHHYVVTINSLSKPGTGVFSPDEVIIPSEDPNKETYYVGAKINVLSWKIVNQNVPL</sequence>
<dbReference type="PROSITE" id="PS51257">
    <property type="entry name" value="PROKAR_LIPOPROTEIN"/>
    <property type="match status" value="1"/>
</dbReference>
<evidence type="ECO:0000259" key="1">
    <source>
        <dbReference type="Pfam" id="PF15495"/>
    </source>
</evidence>
<name>A0ABY5V721_9BACT</name>
<keyword evidence="3" id="KW-1185">Reference proteome</keyword>
<dbReference type="Gene3D" id="2.60.40.3690">
    <property type="match status" value="1"/>
</dbReference>
<dbReference type="InterPro" id="IPR029140">
    <property type="entry name" value="Mfa1_C"/>
</dbReference>
<evidence type="ECO:0000313" key="3">
    <source>
        <dbReference type="Proteomes" id="UP001058267"/>
    </source>
</evidence>
<dbReference type="RefSeq" id="WP_019150562.1">
    <property type="nucleotide sequence ID" value="NZ_CP102252.1"/>
</dbReference>
<dbReference type="Proteomes" id="UP001058267">
    <property type="component" value="Chromosome"/>
</dbReference>
<dbReference type="InterPro" id="IPR047786">
    <property type="entry name" value="Mfa1_fim"/>
</dbReference>
<dbReference type="Pfam" id="PF15495">
    <property type="entry name" value="Fimbrillin_C"/>
    <property type="match status" value="1"/>
</dbReference>
<organism evidence="2 3">
    <name type="scientific">Alistipes senegalensis JC50</name>
    <dbReference type="NCBI Taxonomy" id="1033732"/>
    <lineage>
        <taxon>Bacteria</taxon>
        <taxon>Pseudomonadati</taxon>
        <taxon>Bacteroidota</taxon>
        <taxon>Bacteroidia</taxon>
        <taxon>Bacteroidales</taxon>
        <taxon>Rikenellaceae</taxon>
        <taxon>Alistipes</taxon>
    </lineage>
</organism>